<comment type="caution">
    <text evidence="1">The sequence shown here is derived from an EMBL/GenBank/DDBJ whole genome shotgun (WGS) entry which is preliminary data.</text>
</comment>
<evidence type="ECO:0000313" key="1">
    <source>
        <dbReference type="EMBL" id="HIY88148.1"/>
    </source>
</evidence>
<accession>A0A9D2CKM2</accession>
<reference evidence="1" key="2">
    <citation type="submission" date="2021-04" db="EMBL/GenBank/DDBJ databases">
        <authorList>
            <person name="Gilroy R."/>
        </authorList>
    </citation>
    <scope>NUCLEOTIDE SEQUENCE</scope>
    <source>
        <strain evidence="1">Gambia2-208</strain>
    </source>
</reference>
<evidence type="ECO:0000313" key="2">
    <source>
        <dbReference type="Proteomes" id="UP000886851"/>
    </source>
</evidence>
<organism evidence="1 2">
    <name type="scientific">Candidatus Bacteroides pullicola</name>
    <dbReference type="NCBI Taxonomy" id="2838475"/>
    <lineage>
        <taxon>Bacteria</taxon>
        <taxon>Pseudomonadati</taxon>
        <taxon>Bacteroidota</taxon>
        <taxon>Bacteroidia</taxon>
        <taxon>Bacteroidales</taxon>
        <taxon>Bacteroidaceae</taxon>
        <taxon>Bacteroides</taxon>
    </lineage>
</organism>
<reference evidence="1" key="1">
    <citation type="journal article" date="2021" name="PeerJ">
        <title>Extensive microbial diversity within the chicken gut microbiome revealed by metagenomics and culture.</title>
        <authorList>
            <person name="Gilroy R."/>
            <person name="Ravi A."/>
            <person name="Getino M."/>
            <person name="Pursley I."/>
            <person name="Horton D.L."/>
            <person name="Alikhan N.F."/>
            <person name="Baker D."/>
            <person name="Gharbi K."/>
            <person name="Hall N."/>
            <person name="Watson M."/>
            <person name="Adriaenssens E.M."/>
            <person name="Foster-Nyarko E."/>
            <person name="Jarju S."/>
            <person name="Secka A."/>
            <person name="Antonio M."/>
            <person name="Oren A."/>
            <person name="Chaudhuri R.R."/>
            <person name="La Ragione R."/>
            <person name="Hildebrand F."/>
            <person name="Pallen M.J."/>
        </authorList>
    </citation>
    <scope>NUCLEOTIDE SEQUENCE</scope>
    <source>
        <strain evidence="1">Gambia2-208</strain>
    </source>
</reference>
<dbReference type="EMBL" id="DXCV01000039">
    <property type="protein sequence ID" value="HIY88148.1"/>
    <property type="molecule type" value="Genomic_DNA"/>
</dbReference>
<dbReference type="Proteomes" id="UP000886851">
    <property type="component" value="Unassembled WGS sequence"/>
</dbReference>
<sequence>MKPEDFSRMITDAYQVGFAEAVRMYEPVQDLIRAKDAKMWLRMMNASDKVLREVTPKRVGEAKNSPLYYSKAEIKKALLTARASMLNTLEQ</sequence>
<proteinExistence type="predicted"/>
<dbReference type="AlphaFoldDB" id="A0A9D2CKM2"/>
<protein>
    <submittedName>
        <fullName evidence="1">Uncharacterized protein</fullName>
    </submittedName>
</protein>
<name>A0A9D2CKM2_9BACE</name>
<gene>
    <name evidence="1" type="ORF">H9824_05530</name>
</gene>